<dbReference type="Gene3D" id="3.40.710.10">
    <property type="entry name" value="DD-peptidase/beta-lactamase superfamily"/>
    <property type="match status" value="1"/>
</dbReference>
<comment type="caution">
    <text evidence="2">The sequence shown here is derived from an EMBL/GenBank/DDBJ whole genome shotgun (WGS) entry which is preliminary data.</text>
</comment>
<dbReference type="SUPFAM" id="SSF56601">
    <property type="entry name" value="beta-lactamase/transpeptidase-like"/>
    <property type="match status" value="1"/>
</dbReference>
<accession>A0ABN2MEX6</accession>
<feature type="domain" description="Beta-lactamase-related" evidence="1">
    <location>
        <begin position="1"/>
        <end position="75"/>
    </location>
</feature>
<sequence>MISTTADLAVFFSTLLGGRILPARLLDEMTTPEPLAGYGLGVFVQDLVPEAGTIIHHNGGAPGGFGALMIGSPDGIKVLTAGITMGDEDMDPAQAFPAALGALVASAFGTPVA</sequence>
<dbReference type="Proteomes" id="UP001501746">
    <property type="component" value="Unassembled WGS sequence"/>
</dbReference>
<protein>
    <recommendedName>
        <fullName evidence="1">Beta-lactamase-related domain-containing protein</fullName>
    </recommendedName>
</protein>
<name>A0ABN2MEX6_9MICO</name>
<proteinExistence type="predicted"/>
<reference evidence="2 3" key="1">
    <citation type="journal article" date="2019" name="Int. J. Syst. Evol. Microbiol.">
        <title>The Global Catalogue of Microorganisms (GCM) 10K type strain sequencing project: providing services to taxonomists for standard genome sequencing and annotation.</title>
        <authorList>
            <consortium name="The Broad Institute Genomics Platform"/>
            <consortium name="The Broad Institute Genome Sequencing Center for Infectious Disease"/>
            <person name="Wu L."/>
            <person name="Ma J."/>
        </authorList>
    </citation>
    <scope>NUCLEOTIDE SEQUENCE [LARGE SCALE GENOMIC DNA]</scope>
    <source>
        <strain evidence="2 3">JCM 14323</strain>
    </source>
</reference>
<gene>
    <name evidence="2" type="ORF">GCM10009750_01030</name>
</gene>
<keyword evidence="3" id="KW-1185">Reference proteome</keyword>
<evidence type="ECO:0000259" key="1">
    <source>
        <dbReference type="Pfam" id="PF00144"/>
    </source>
</evidence>
<evidence type="ECO:0000313" key="2">
    <source>
        <dbReference type="EMBL" id="GAA1822440.1"/>
    </source>
</evidence>
<organism evidence="2 3">
    <name type="scientific">Agromyces salentinus</name>
    <dbReference type="NCBI Taxonomy" id="269421"/>
    <lineage>
        <taxon>Bacteria</taxon>
        <taxon>Bacillati</taxon>
        <taxon>Actinomycetota</taxon>
        <taxon>Actinomycetes</taxon>
        <taxon>Micrococcales</taxon>
        <taxon>Microbacteriaceae</taxon>
        <taxon>Agromyces</taxon>
    </lineage>
</organism>
<evidence type="ECO:0000313" key="3">
    <source>
        <dbReference type="Proteomes" id="UP001501746"/>
    </source>
</evidence>
<dbReference type="InterPro" id="IPR012338">
    <property type="entry name" value="Beta-lactam/transpept-like"/>
</dbReference>
<dbReference type="InterPro" id="IPR001466">
    <property type="entry name" value="Beta-lactam-related"/>
</dbReference>
<dbReference type="Pfam" id="PF00144">
    <property type="entry name" value="Beta-lactamase"/>
    <property type="match status" value="1"/>
</dbReference>
<dbReference type="EMBL" id="BAAANK010000001">
    <property type="protein sequence ID" value="GAA1822440.1"/>
    <property type="molecule type" value="Genomic_DNA"/>
</dbReference>